<reference evidence="2" key="1">
    <citation type="submission" date="2022-07" db="EMBL/GenBank/DDBJ databases">
        <title>Fungi with potential for degradation of polypropylene.</title>
        <authorList>
            <person name="Gostincar C."/>
        </authorList>
    </citation>
    <scope>NUCLEOTIDE SEQUENCE</scope>
    <source>
        <strain evidence="2">EXF-13308</strain>
    </source>
</reference>
<comment type="caution">
    <text evidence="2">The sequence shown here is derived from an EMBL/GenBank/DDBJ whole genome shotgun (WGS) entry which is preliminary data.</text>
</comment>
<proteinExistence type="predicted"/>
<name>A0AA38RHS9_9PEZI</name>
<organism evidence="2 3">
    <name type="scientific">Pleurostoma richardsiae</name>
    <dbReference type="NCBI Taxonomy" id="41990"/>
    <lineage>
        <taxon>Eukaryota</taxon>
        <taxon>Fungi</taxon>
        <taxon>Dikarya</taxon>
        <taxon>Ascomycota</taxon>
        <taxon>Pezizomycotina</taxon>
        <taxon>Sordariomycetes</taxon>
        <taxon>Sordariomycetidae</taxon>
        <taxon>Calosphaeriales</taxon>
        <taxon>Pleurostomataceae</taxon>
        <taxon>Pleurostoma</taxon>
    </lineage>
</organism>
<sequence>MSTVTNPSPVKESDVLREEIIKTLSPLRSSELFMNAPRSEQPAPITENPVRESAYLDDVYGDYWGAGDSKPDNETGEHLQESNAAPPDLTTKPPVYPASEPPAVDAEVPIVPPLSPRGEPAVAAAPELRRKFSWETGPEQVSTSAEPNVAAQAATPTQETPRVTEASPAQPAQVEPEPSVAAAGPDHDHSQLTAQAGSGDLSHRVSEASSLPPKTGSEAPEAPSPVSEMTEGHAAAVADQRRLSPAEDKVLIHGPSKLAATDALPEPVTGVPERAESPPYIASPTATSEAHMRLAPFREIMDLQTITERIDKFVETRAQFASIDTGLNGWVTGMITSVPGHANATSSFDYPLSAAPLGPGLSPTQQGFPAQQPYYQQYLNASSPALQGSLSGRPTGSMGMASHHHVSSDFRHSSAQVGVKGKELLRSAGKAGKGLLSKGKNKLRGTGDKVFF</sequence>
<protein>
    <submittedName>
        <fullName evidence="2">Uncharacterized protein</fullName>
    </submittedName>
</protein>
<feature type="region of interest" description="Disordered" evidence="1">
    <location>
        <begin position="386"/>
        <end position="413"/>
    </location>
</feature>
<dbReference type="EMBL" id="JANBVO010000058">
    <property type="protein sequence ID" value="KAJ9132348.1"/>
    <property type="molecule type" value="Genomic_DNA"/>
</dbReference>
<feature type="region of interest" description="Disordered" evidence="1">
    <location>
        <begin position="26"/>
        <end position="242"/>
    </location>
</feature>
<accession>A0AA38RHS9</accession>
<dbReference type="Proteomes" id="UP001174694">
    <property type="component" value="Unassembled WGS sequence"/>
</dbReference>
<evidence type="ECO:0000256" key="1">
    <source>
        <dbReference type="SAM" id="MobiDB-lite"/>
    </source>
</evidence>
<evidence type="ECO:0000313" key="2">
    <source>
        <dbReference type="EMBL" id="KAJ9132348.1"/>
    </source>
</evidence>
<gene>
    <name evidence="2" type="ORF">NKR23_g11304</name>
</gene>
<keyword evidence="3" id="KW-1185">Reference proteome</keyword>
<feature type="compositionally biased region" description="Low complexity" evidence="1">
    <location>
        <begin position="150"/>
        <end position="161"/>
    </location>
</feature>
<feature type="compositionally biased region" description="Basic and acidic residues" evidence="1">
    <location>
        <begin position="69"/>
        <end position="80"/>
    </location>
</feature>
<dbReference type="AlphaFoldDB" id="A0AA38RHS9"/>
<evidence type="ECO:0000313" key="3">
    <source>
        <dbReference type="Proteomes" id="UP001174694"/>
    </source>
</evidence>